<proteinExistence type="predicted"/>
<accession>A0AB74VHV0</accession>
<dbReference type="EMBL" id="CP073653">
    <property type="protein sequence ID" value="QUN35962.1"/>
    <property type="molecule type" value="Genomic_DNA"/>
</dbReference>
<evidence type="ECO:0000313" key="2">
    <source>
        <dbReference type="Proteomes" id="UP000679373"/>
    </source>
</evidence>
<keyword evidence="2" id="KW-1185">Reference proteome</keyword>
<name>A0AB74VHV0_CLOBE</name>
<dbReference type="InterPro" id="IPR020288">
    <property type="entry name" value="Sheath_initiator"/>
</dbReference>
<evidence type="ECO:0000313" key="1">
    <source>
        <dbReference type="EMBL" id="QUN35962.1"/>
    </source>
</evidence>
<reference evidence="1" key="1">
    <citation type="submission" date="2021-04" db="EMBL/GenBank/DDBJ databases">
        <title>Complete genome sequence of the type strain Clostridium beijerinckii NRRL B-598.</title>
        <authorList>
            <person name="Sedlar K."/>
            <person name="Branska B."/>
            <person name="Bezdicek M."/>
            <person name="Nykrynova M."/>
            <person name="Lengerova M."/>
            <person name="Skutkova H."/>
            <person name="Patakova P."/>
        </authorList>
    </citation>
    <scope>NUCLEOTIDE SEQUENCE</scope>
    <source>
        <strain evidence="1">DSM 791</strain>
    </source>
</reference>
<organism evidence="1 2">
    <name type="scientific">Clostridium beijerinckii</name>
    <name type="common">Clostridium MP</name>
    <dbReference type="NCBI Taxonomy" id="1520"/>
    <lineage>
        <taxon>Bacteria</taxon>
        <taxon>Bacillati</taxon>
        <taxon>Bacillota</taxon>
        <taxon>Clostridia</taxon>
        <taxon>Eubacteriales</taxon>
        <taxon>Clostridiaceae</taxon>
        <taxon>Clostridium</taxon>
    </lineage>
</organism>
<dbReference type="AlphaFoldDB" id="A0AB74VHV0"/>
<sequence length="148" mass="17018">MFPNQEVVNTIDKLDDTNSISSKGKSPCFNFETGDFYVKDGRVETISKHEALKQWIQKTIRTDKNKYKIYNTNNTEKYGVDSLLDLITSDYPLAYKEAQIQIIITEALLRNSDIKAVNNFVFKKDKRLLNCTFDVISIYGTSTESVVR</sequence>
<dbReference type="Pfam" id="PF10934">
    <property type="entry name" value="Sheath_initiator"/>
    <property type="match status" value="1"/>
</dbReference>
<dbReference type="Proteomes" id="UP000679373">
    <property type="component" value="Chromosome"/>
</dbReference>
<dbReference type="RefSeq" id="WP_077868120.1">
    <property type="nucleotide sequence ID" value="NZ_BKAK01000088.1"/>
</dbReference>
<gene>
    <name evidence="1" type="ORF">KEC93_03785</name>
</gene>
<protein>
    <submittedName>
        <fullName evidence="1">DUF2634 domain-containing protein</fullName>
    </submittedName>
</protein>
<dbReference type="GeneID" id="66343614"/>